<proteinExistence type="predicted"/>
<organism evidence="1 2">
    <name type="scientific">Streptomyces natalensis ATCC 27448</name>
    <dbReference type="NCBI Taxonomy" id="1240678"/>
    <lineage>
        <taxon>Bacteria</taxon>
        <taxon>Bacillati</taxon>
        <taxon>Actinomycetota</taxon>
        <taxon>Actinomycetes</taxon>
        <taxon>Kitasatosporales</taxon>
        <taxon>Streptomycetaceae</taxon>
        <taxon>Streptomyces</taxon>
    </lineage>
</organism>
<sequence>MSSLTMTDLAAPMRALRLLAADFPDLPAVNVAISRIYPGQLELACHDGFDVFETWRQALGIPLESVTYTELEEVPTRVLEASVDYAGIQLCLIGYSRSHHPVERQKAVA</sequence>
<dbReference type="EMBL" id="JRKI01000023">
    <property type="protein sequence ID" value="KIZ17355.1"/>
    <property type="molecule type" value="Genomic_DNA"/>
</dbReference>
<dbReference type="AlphaFoldDB" id="A0A0D7CNC1"/>
<comment type="caution">
    <text evidence="1">The sequence shown here is derived from an EMBL/GenBank/DDBJ whole genome shotgun (WGS) entry which is preliminary data.</text>
</comment>
<protein>
    <submittedName>
        <fullName evidence="1">Uncharacterized protein</fullName>
    </submittedName>
</protein>
<keyword evidence="2" id="KW-1185">Reference proteome</keyword>
<dbReference type="RefSeq" id="WP_044365340.1">
    <property type="nucleotide sequence ID" value="NZ_JRKI01000023.1"/>
</dbReference>
<dbReference type="PATRIC" id="fig|1240678.4.peg.3191"/>
<reference evidence="1 2" key="1">
    <citation type="submission" date="2014-09" db="EMBL/GenBank/DDBJ databases">
        <title>Draft genome sequence of Streptomyces natalensis ATCC 27448, producer of the antifungal pimaricin.</title>
        <authorList>
            <person name="Mendes M.V."/>
            <person name="Beites T."/>
            <person name="Pires S."/>
            <person name="Santos C.L."/>
            <person name="Moradas-Ferreira P."/>
        </authorList>
    </citation>
    <scope>NUCLEOTIDE SEQUENCE [LARGE SCALE GENOMIC DNA]</scope>
    <source>
        <strain evidence="1 2">ATCC 27448</strain>
    </source>
</reference>
<evidence type="ECO:0000313" key="1">
    <source>
        <dbReference type="EMBL" id="KIZ17355.1"/>
    </source>
</evidence>
<evidence type="ECO:0000313" key="2">
    <source>
        <dbReference type="Proteomes" id="UP000032458"/>
    </source>
</evidence>
<name>A0A0D7CNC1_9ACTN</name>
<dbReference type="Proteomes" id="UP000032458">
    <property type="component" value="Unassembled WGS sequence"/>
</dbReference>
<accession>A0A0D7CNC1</accession>
<gene>
    <name evidence="1" type="ORF">SNA_15210</name>
</gene>